<dbReference type="Gene3D" id="3.40.50.300">
    <property type="entry name" value="P-loop containing nucleotide triphosphate hydrolases"/>
    <property type="match status" value="1"/>
</dbReference>
<feature type="transmembrane region" description="Helical" evidence="7">
    <location>
        <begin position="159"/>
        <end position="178"/>
    </location>
</feature>
<keyword evidence="2 7" id="KW-0812">Transmembrane</keyword>
<dbReference type="SUPFAM" id="SSF90123">
    <property type="entry name" value="ABC transporter transmembrane region"/>
    <property type="match status" value="1"/>
</dbReference>
<comment type="subcellular location">
    <subcellularLocation>
        <location evidence="1">Cell membrane</location>
        <topology evidence="1">Multi-pass membrane protein</topology>
    </subcellularLocation>
</comment>
<dbReference type="InterPro" id="IPR017871">
    <property type="entry name" value="ABC_transporter-like_CS"/>
</dbReference>
<dbReference type="RefSeq" id="WP_192542772.1">
    <property type="nucleotide sequence ID" value="NZ_RRZA01000074.1"/>
</dbReference>
<feature type="domain" description="ABC transporter" evidence="8">
    <location>
        <begin position="331"/>
        <end position="566"/>
    </location>
</feature>
<evidence type="ECO:0000256" key="4">
    <source>
        <dbReference type="ARBA" id="ARBA00022840"/>
    </source>
</evidence>
<dbReference type="PROSITE" id="PS50929">
    <property type="entry name" value="ABC_TM1F"/>
    <property type="match status" value="1"/>
</dbReference>
<reference evidence="10 11" key="1">
    <citation type="submission" date="2020-07" db="EMBL/GenBank/DDBJ databases">
        <title>Halophilic bacteria isolated from french cheeses.</title>
        <authorList>
            <person name="Kothe C.I."/>
            <person name="Farah-Kraiem B."/>
            <person name="Renault P."/>
            <person name="Dridi B."/>
        </authorList>
    </citation>
    <scope>NUCLEOTIDE SEQUENCE [LARGE SCALE GENOMIC DNA]</scope>
    <source>
        <strain evidence="10 11">FME14</strain>
    </source>
</reference>
<keyword evidence="4" id="KW-0067">ATP-binding</keyword>
<keyword evidence="3" id="KW-0547">Nucleotide-binding</keyword>
<feature type="transmembrane region" description="Helical" evidence="7">
    <location>
        <begin position="59"/>
        <end position="79"/>
    </location>
</feature>
<dbReference type="InterPro" id="IPR036640">
    <property type="entry name" value="ABC1_TM_sf"/>
</dbReference>
<dbReference type="PANTHER" id="PTHR24221">
    <property type="entry name" value="ATP-BINDING CASSETTE SUB-FAMILY B"/>
    <property type="match status" value="1"/>
</dbReference>
<gene>
    <name evidence="10" type="ORF">EI167_18280</name>
</gene>
<dbReference type="PROSITE" id="PS00211">
    <property type="entry name" value="ABC_TRANSPORTER_1"/>
    <property type="match status" value="1"/>
</dbReference>
<dbReference type="Pfam" id="PF00664">
    <property type="entry name" value="ABC_membrane"/>
    <property type="match status" value="1"/>
</dbReference>
<dbReference type="Pfam" id="PF00005">
    <property type="entry name" value="ABC_tran"/>
    <property type="match status" value="1"/>
</dbReference>
<dbReference type="InterPro" id="IPR010128">
    <property type="entry name" value="ATPase_T1SS_PrtD-like"/>
</dbReference>
<feature type="transmembrane region" description="Helical" evidence="7">
    <location>
        <begin position="21"/>
        <end position="47"/>
    </location>
</feature>
<evidence type="ECO:0000256" key="1">
    <source>
        <dbReference type="ARBA" id="ARBA00004651"/>
    </source>
</evidence>
<dbReference type="SUPFAM" id="SSF52540">
    <property type="entry name" value="P-loop containing nucleoside triphosphate hydrolases"/>
    <property type="match status" value="1"/>
</dbReference>
<dbReference type="Proteomes" id="UP000707245">
    <property type="component" value="Unassembled WGS sequence"/>
</dbReference>
<evidence type="ECO:0000259" key="8">
    <source>
        <dbReference type="PROSITE" id="PS50893"/>
    </source>
</evidence>
<comment type="caution">
    <text evidence="10">The sequence shown here is derived from an EMBL/GenBank/DDBJ whole genome shotgun (WGS) entry which is preliminary data.</text>
</comment>
<accession>A0ABR9FRA8</accession>
<dbReference type="InterPro" id="IPR003439">
    <property type="entry name" value="ABC_transporter-like_ATP-bd"/>
</dbReference>
<dbReference type="InterPro" id="IPR047957">
    <property type="entry name" value="ABC_AprD-like_6TM"/>
</dbReference>
<dbReference type="InterPro" id="IPR027417">
    <property type="entry name" value="P-loop_NTPase"/>
</dbReference>
<evidence type="ECO:0000313" key="11">
    <source>
        <dbReference type="Proteomes" id="UP000707245"/>
    </source>
</evidence>
<feature type="domain" description="ABC transmembrane type-1" evidence="9">
    <location>
        <begin position="25"/>
        <end position="300"/>
    </location>
</feature>
<dbReference type="PROSITE" id="PS50893">
    <property type="entry name" value="ABC_TRANSPORTER_2"/>
    <property type="match status" value="1"/>
</dbReference>
<evidence type="ECO:0000256" key="6">
    <source>
        <dbReference type="ARBA" id="ARBA00023136"/>
    </source>
</evidence>
<dbReference type="InterPro" id="IPR011527">
    <property type="entry name" value="ABC1_TM_dom"/>
</dbReference>
<name>A0ABR9FRA8_9GAMM</name>
<dbReference type="Gene3D" id="1.20.1560.10">
    <property type="entry name" value="ABC transporter type 1, transmembrane domain"/>
    <property type="match status" value="1"/>
</dbReference>
<evidence type="ECO:0000259" key="9">
    <source>
        <dbReference type="PROSITE" id="PS50929"/>
    </source>
</evidence>
<evidence type="ECO:0000256" key="3">
    <source>
        <dbReference type="ARBA" id="ARBA00022741"/>
    </source>
</evidence>
<dbReference type="InterPro" id="IPR003593">
    <property type="entry name" value="AAA+_ATPase"/>
</dbReference>
<dbReference type="PANTHER" id="PTHR24221:SF248">
    <property type="entry name" value="ABC TRANSPORTER TRANSMEMBRANE REGION"/>
    <property type="match status" value="1"/>
</dbReference>
<protein>
    <submittedName>
        <fullName evidence="10">Type I secretion system permease/ATPase</fullName>
    </submittedName>
</protein>
<sequence length="570" mass="61604">MNASQALSKPLKDALKLQMRSFYHVAGFSAVINVLMLLPAIYMLQVYDRVLSSANLDTLWLISAMVAVFFLLMGGLEWIRSRVLISISQQFDKTLHNRVFNALYHHQLKTGNANSGLLINDLNQVRQFMTGSSVFAFFDAPWAPIFLVILFFFHPLLGTLALVGSLVLFALALANELWAKQSLVLASQATTNANTLASDIINNAEVAQAMGMQQNLQERWQSAHWAGICHQSEASNLSSVLTATSKVLRLTLQSMVLGAGAWLAVAGEITAGMMIAGSILAGRMLSPVEQLVGAFKQWQSVKQSQQRLNGLLNQYPSAKVGLSLPKPSGKLTVENATLIPPMAQHPVLKNISFELAPAEVLAIIGPSGAGKSSIARMLCGIWEPRIGKVRLDGADVFQWDKQNLGPFIGYLPQNVSLFTGSIAQNIARFGNIDDHLVIKAAKLAGVHDMILKLSNGYETQLGEVGIGLSGGEKQRIGLARALYADPKVVILDEANANLDDTGEAALAATIKTLKQTGSSVIFITHRANILALSDKILLLNKGHVQAFGAKEHVLNAMQRAKQSQQGMAIA</sequence>
<evidence type="ECO:0000313" key="10">
    <source>
        <dbReference type="EMBL" id="MBE0459349.1"/>
    </source>
</evidence>
<dbReference type="SMART" id="SM00382">
    <property type="entry name" value="AAA"/>
    <property type="match status" value="1"/>
</dbReference>
<evidence type="ECO:0000256" key="2">
    <source>
        <dbReference type="ARBA" id="ARBA00022692"/>
    </source>
</evidence>
<feature type="transmembrane region" description="Helical" evidence="7">
    <location>
        <begin position="134"/>
        <end position="153"/>
    </location>
</feature>
<keyword evidence="6 7" id="KW-0472">Membrane</keyword>
<dbReference type="EMBL" id="RRZA01000074">
    <property type="protein sequence ID" value="MBE0459349.1"/>
    <property type="molecule type" value="Genomic_DNA"/>
</dbReference>
<keyword evidence="5 7" id="KW-1133">Transmembrane helix</keyword>
<keyword evidence="11" id="KW-1185">Reference proteome</keyword>
<proteinExistence type="predicted"/>
<organism evidence="10 11">
    <name type="scientific">Pseudoalteromonas prydzensis</name>
    <dbReference type="NCBI Taxonomy" id="182141"/>
    <lineage>
        <taxon>Bacteria</taxon>
        <taxon>Pseudomonadati</taxon>
        <taxon>Pseudomonadota</taxon>
        <taxon>Gammaproteobacteria</taxon>
        <taxon>Alteromonadales</taxon>
        <taxon>Pseudoalteromonadaceae</taxon>
        <taxon>Pseudoalteromonas</taxon>
    </lineage>
</organism>
<dbReference type="InterPro" id="IPR039421">
    <property type="entry name" value="Type_1_exporter"/>
</dbReference>
<feature type="transmembrane region" description="Helical" evidence="7">
    <location>
        <begin position="256"/>
        <end position="281"/>
    </location>
</feature>
<evidence type="ECO:0000256" key="5">
    <source>
        <dbReference type="ARBA" id="ARBA00022989"/>
    </source>
</evidence>
<dbReference type="NCBIfam" id="TIGR01842">
    <property type="entry name" value="type_I_sec_PrtD"/>
    <property type="match status" value="1"/>
</dbReference>
<dbReference type="CDD" id="cd18586">
    <property type="entry name" value="ABC_6TM_PrtD_like"/>
    <property type="match status" value="1"/>
</dbReference>
<evidence type="ECO:0000256" key="7">
    <source>
        <dbReference type="SAM" id="Phobius"/>
    </source>
</evidence>